<dbReference type="PRINTS" id="PR00038">
    <property type="entry name" value="HTHLUXR"/>
</dbReference>
<gene>
    <name evidence="2" type="ORF">E4099_23955</name>
</gene>
<dbReference type="InterPro" id="IPR000792">
    <property type="entry name" value="Tscrpt_reg_LuxR_C"/>
</dbReference>
<dbReference type="Proteomes" id="UP000297948">
    <property type="component" value="Unassembled WGS sequence"/>
</dbReference>
<evidence type="ECO:0000313" key="2">
    <source>
        <dbReference type="EMBL" id="TGA96775.1"/>
    </source>
</evidence>
<dbReference type="InterPro" id="IPR041664">
    <property type="entry name" value="AAA_16"/>
</dbReference>
<dbReference type="CDD" id="cd06170">
    <property type="entry name" value="LuxR_C_like"/>
    <property type="match status" value="1"/>
</dbReference>
<dbReference type="Gene3D" id="1.25.40.10">
    <property type="entry name" value="Tetratricopeptide repeat domain"/>
    <property type="match status" value="1"/>
</dbReference>
<dbReference type="GO" id="GO:0003677">
    <property type="term" value="F:DNA binding"/>
    <property type="evidence" value="ECO:0007669"/>
    <property type="project" value="InterPro"/>
</dbReference>
<dbReference type="Gene3D" id="3.40.50.300">
    <property type="entry name" value="P-loop containing nucleotide triphosphate hydrolases"/>
    <property type="match status" value="1"/>
</dbReference>
<protein>
    <recommendedName>
        <fullName evidence="1">HTH luxR-type domain-containing protein</fullName>
    </recommendedName>
</protein>
<name>A0A4Z0GLT5_9ACTN</name>
<dbReference type="Pfam" id="PF00196">
    <property type="entry name" value="GerE"/>
    <property type="match status" value="1"/>
</dbReference>
<evidence type="ECO:0000313" key="3">
    <source>
        <dbReference type="Proteomes" id="UP000297948"/>
    </source>
</evidence>
<dbReference type="Gene3D" id="1.10.10.10">
    <property type="entry name" value="Winged helix-like DNA-binding domain superfamily/Winged helix DNA-binding domain"/>
    <property type="match status" value="1"/>
</dbReference>
<feature type="domain" description="HTH luxR-type" evidence="1">
    <location>
        <begin position="751"/>
        <end position="816"/>
    </location>
</feature>
<dbReference type="SUPFAM" id="SSF52540">
    <property type="entry name" value="P-loop containing nucleoside triphosphate hydrolases"/>
    <property type="match status" value="1"/>
</dbReference>
<dbReference type="PANTHER" id="PTHR47691">
    <property type="entry name" value="REGULATOR-RELATED"/>
    <property type="match status" value="1"/>
</dbReference>
<dbReference type="OrthoDB" id="3630021at2"/>
<proteinExistence type="predicted"/>
<accession>A0A4Z0GLT5</accession>
<dbReference type="InterPro" id="IPR011990">
    <property type="entry name" value="TPR-like_helical_dom_sf"/>
</dbReference>
<dbReference type="PROSITE" id="PS50043">
    <property type="entry name" value="HTH_LUXR_2"/>
    <property type="match status" value="1"/>
</dbReference>
<dbReference type="Pfam" id="PF25872">
    <property type="entry name" value="HTH_77"/>
    <property type="match status" value="1"/>
</dbReference>
<dbReference type="AlphaFoldDB" id="A0A4Z0GLT5"/>
<dbReference type="Pfam" id="PF13191">
    <property type="entry name" value="AAA_16"/>
    <property type="match status" value="1"/>
</dbReference>
<dbReference type="EMBL" id="SRID01000284">
    <property type="protein sequence ID" value="TGA96775.1"/>
    <property type="molecule type" value="Genomic_DNA"/>
</dbReference>
<dbReference type="InterPro" id="IPR016032">
    <property type="entry name" value="Sig_transdc_resp-reg_C-effctor"/>
</dbReference>
<reference evidence="2 3" key="1">
    <citation type="submission" date="2019-03" db="EMBL/GenBank/DDBJ databases">
        <authorList>
            <person name="Gonzalez-Pimentel J.L."/>
        </authorList>
    </citation>
    <scope>NUCLEOTIDE SEQUENCE [LARGE SCALE GENOMIC DNA]</scope>
    <source>
        <strain evidence="2 3">JCM 31289</strain>
    </source>
</reference>
<organism evidence="2 3">
    <name type="scientific">Streptomyces palmae</name>
    <dbReference type="NCBI Taxonomy" id="1701085"/>
    <lineage>
        <taxon>Bacteria</taxon>
        <taxon>Bacillati</taxon>
        <taxon>Actinomycetota</taxon>
        <taxon>Actinomycetes</taxon>
        <taxon>Kitasatosporales</taxon>
        <taxon>Streptomycetaceae</taxon>
        <taxon>Streptomyces</taxon>
    </lineage>
</organism>
<dbReference type="InterPro" id="IPR058852">
    <property type="entry name" value="HTH_77"/>
</dbReference>
<sequence length="818" mass="86982">MDQLMDRGIHPDLRLTRDARLHGREQEIAELIRILSEPGIRLLTVTGPAGVGKSALLHAVLARTAFPAAPAAAADATPAARAARPTAEVVVVDLALAGSRTAAWRTVAAALGIAEDSGVPGGLGGCLPDLIGAAIGERELILALDNSDLVAPMLPADIAALLRRCPRLRTLLTSRSSLNVYAEHLFPVAPLPVADRNGEPGDSDAVRLFLDRVGAHYRSDVLHSGELRDIAEICAELDGLPLAIEVTARAVGAVSTGALLMALRRGEYPYTSRPLDVPARHQSVPGALAWGDRALSTGEGALLRRLAVCETSIDLLTVQRLGDLSRTQAMCRLDALVRKSLLVSAGRVAGEPEFRLLGAVRAYYREQLAGTPGEEAEAYDRHTDHYIRFAAAAEGGLRAPDERARWLALVPARMPDIRAAVRRLQDAGRHAEAIRLLLALDDALTVHNLLPETAAVLTRSLTALESALPDRSATAPDAAEAERAALADGLRTAGSWALARGDLAAAESLLSRAAGLDRCPDPHIGDGSHGGPQITVLRAELARQAGDAGTAEARALWAVVEFDARRDVRGAATARRLLARVRAERGAPDAEEPLLLALEDLRSLQEPHALAPALVDLARVRLALGRTEEAYRTVREAMELLLLHGGSPAEVVGALATAVSAAPDGGSAERQHMQRMFAMARALREHHQVACDEGFAAARRRVATDLPCPGGTRSERVVALPGTPADCPSPQSALTLALSAPPPAPVEEPQEDPRLAGLTPRQHQIAELVAEGMTNRQIARTLELSEWTVVNHLRQVMTKLECPSRVHVTRIVQRRAAG</sequence>
<keyword evidence="3" id="KW-1185">Reference proteome</keyword>
<dbReference type="SUPFAM" id="SSF46894">
    <property type="entry name" value="C-terminal effector domain of the bipartite response regulators"/>
    <property type="match status" value="1"/>
</dbReference>
<dbReference type="RefSeq" id="WP_135341191.1">
    <property type="nucleotide sequence ID" value="NZ_JBHLTX010000017.1"/>
</dbReference>
<dbReference type="InterPro" id="IPR027417">
    <property type="entry name" value="P-loop_NTPase"/>
</dbReference>
<dbReference type="PANTHER" id="PTHR47691:SF3">
    <property type="entry name" value="HTH-TYPE TRANSCRIPTIONAL REGULATOR RV0890C-RELATED"/>
    <property type="match status" value="1"/>
</dbReference>
<dbReference type="SMART" id="SM00421">
    <property type="entry name" value="HTH_LUXR"/>
    <property type="match status" value="1"/>
</dbReference>
<dbReference type="GO" id="GO:0006355">
    <property type="term" value="P:regulation of DNA-templated transcription"/>
    <property type="evidence" value="ECO:0007669"/>
    <property type="project" value="InterPro"/>
</dbReference>
<dbReference type="InterPro" id="IPR036388">
    <property type="entry name" value="WH-like_DNA-bd_sf"/>
</dbReference>
<comment type="caution">
    <text evidence="2">The sequence shown here is derived from an EMBL/GenBank/DDBJ whole genome shotgun (WGS) entry which is preliminary data.</text>
</comment>
<dbReference type="PRINTS" id="PR00364">
    <property type="entry name" value="DISEASERSIST"/>
</dbReference>
<evidence type="ECO:0000259" key="1">
    <source>
        <dbReference type="PROSITE" id="PS50043"/>
    </source>
</evidence>